<sequence>MNPVRFLLTCCLSVLLAAISIVHAADSAPAADAARVQDLLDRAVARFEKDGELAFGAFSRPGEFVTEDLYIYVVGMDGVMQISGGPSLILVGRDISDLRDAEGKPFVREILDTARAGRPGNVEYRWLNRQHARIERKVAYFRPVGDRVFVAGYYLPRASAEQAKALLWRAVHELKQEGSKAFAAFNDLNGGFVQDDLYVFVVSTEDGRMRAHGATPRLIGKDVSGLKDTDGKPVVAPMLQSAKTKSEGEVDYLWLNPVTRKTERKRSFFVRVDKYVVAVGSYQP</sequence>
<evidence type="ECO:0000313" key="8">
    <source>
        <dbReference type="EMBL" id="SIR58778.1"/>
    </source>
</evidence>
<reference evidence="9" key="1">
    <citation type="submission" date="2017-01" db="EMBL/GenBank/DDBJ databases">
        <authorList>
            <person name="Varghese N."/>
            <person name="Submissions S."/>
        </authorList>
    </citation>
    <scope>NUCLEOTIDE SEQUENCE [LARGE SCALE GENOMIC DNA]</scope>
    <source>
        <strain evidence="9">ATCC 51758</strain>
    </source>
</reference>
<evidence type="ECO:0000256" key="2">
    <source>
        <dbReference type="ARBA" id="ARBA00022475"/>
    </source>
</evidence>
<dbReference type="OrthoDB" id="9178561at2"/>
<keyword evidence="9" id="KW-1185">Reference proteome</keyword>
<feature type="domain" description="Single Cache" evidence="7">
    <location>
        <begin position="157"/>
        <end position="236"/>
    </location>
</feature>
<evidence type="ECO:0000256" key="1">
    <source>
        <dbReference type="ARBA" id="ARBA00004651"/>
    </source>
</evidence>
<dbReference type="Gene3D" id="3.30.450.20">
    <property type="entry name" value="PAS domain"/>
    <property type="match status" value="2"/>
</dbReference>
<evidence type="ECO:0000313" key="9">
    <source>
        <dbReference type="Proteomes" id="UP000186819"/>
    </source>
</evidence>
<proteinExistence type="predicted"/>
<evidence type="ECO:0000256" key="3">
    <source>
        <dbReference type="ARBA" id="ARBA00022692"/>
    </source>
</evidence>
<dbReference type="InterPro" id="IPR033480">
    <property type="entry name" value="sCache_2"/>
</dbReference>
<dbReference type="InterPro" id="IPR004010">
    <property type="entry name" value="Double_Cache_2"/>
</dbReference>
<keyword evidence="6" id="KW-0732">Signal</keyword>
<dbReference type="Pfam" id="PF08269">
    <property type="entry name" value="dCache_2"/>
    <property type="match status" value="1"/>
</dbReference>
<organism evidence="8 9">
    <name type="scientific">Aromatoleum tolulyticum</name>
    <dbReference type="NCBI Taxonomy" id="34027"/>
    <lineage>
        <taxon>Bacteria</taxon>
        <taxon>Pseudomonadati</taxon>
        <taxon>Pseudomonadota</taxon>
        <taxon>Betaproteobacteria</taxon>
        <taxon>Rhodocyclales</taxon>
        <taxon>Rhodocyclaceae</taxon>
        <taxon>Aromatoleum</taxon>
    </lineage>
</organism>
<dbReference type="EMBL" id="FTMD01000022">
    <property type="protein sequence ID" value="SIR58778.1"/>
    <property type="molecule type" value="Genomic_DNA"/>
</dbReference>
<comment type="subcellular location">
    <subcellularLocation>
        <location evidence="1">Cell membrane</location>
        <topology evidence="1">Multi-pass membrane protein</topology>
    </subcellularLocation>
</comment>
<evidence type="ECO:0000256" key="4">
    <source>
        <dbReference type="ARBA" id="ARBA00022989"/>
    </source>
</evidence>
<protein>
    <submittedName>
        <fullName evidence="8">Cytochrome c</fullName>
    </submittedName>
</protein>
<gene>
    <name evidence="8" type="ORF">SAMN05421829_1225</name>
</gene>
<name>A0A1N7C5D5_9RHOO</name>
<evidence type="ECO:0000256" key="6">
    <source>
        <dbReference type="SAM" id="SignalP"/>
    </source>
</evidence>
<feature type="signal peptide" evidence="6">
    <location>
        <begin position="1"/>
        <end position="24"/>
    </location>
</feature>
<keyword evidence="3" id="KW-0812">Transmembrane</keyword>
<keyword evidence="5" id="KW-0472">Membrane</keyword>
<dbReference type="AlphaFoldDB" id="A0A1N7C5D5"/>
<accession>A0A1N7C5D5</accession>
<keyword evidence="2" id="KW-1003">Cell membrane</keyword>
<feature type="domain" description="Single Cache" evidence="7">
    <location>
        <begin position="12"/>
        <end position="108"/>
    </location>
</feature>
<dbReference type="Proteomes" id="UP000186819">
    <property type="component" value="Unassembled WGS sequence"/>
</dbReference>
<evidence type="ECO:0000256" key="5">
    <source>
        <dbReference type="ARBA" id="ARBA00023136"/>
    </source>
</evidence>
<dbReference type="GO" id="GO:0005886">
    <property type="term" value="C:plasma membrane"/>
    <property type="evidence" value="ECO:0007669"/>
    <property type="project" value="UniProtKB-SubCell"/>
</dbReference>
<dbReference type="SMART" id="SM01049">
    <property type="entry name" value="Cache_2"/>
    <property type="match status" value="2"/>
</dbReference>
<dbReference type="STRING" id="34027.SAMN05421829_1225"/>
<feature type="chain" id="PRO_5012907504" evidence="6">
    <location>
        <begin position="25"/>
        <end position="284"/>
    </location>
</feature>
<evidence type="ECO:0000259" key="7">
    <source>
        <dbReference type="SMART" id="SM01049"/>
    </source>
</evidence>
<keyword evidence="4" id="KW-1133">Transmembrane helix</keyword>